<dbReference type="InterPro" id="IPR018875">
    <property type="entry name" value="Antirepressor_Ant_N"/>
</dbReference>
<dbReference type="Pfam" id="PF10547">
    <property type="entry name" value="P22_AR_N"/>
    <property type="match status" value="1"/>
</dbReference>
<gene>
    <name evidence="2" type="ORF">KF707C_27010</name>
</gene>
<dbReference type="EMBL" id="AP014862">
    <property type="protein sequence ID" value="BAU74389.1"/>
    <property type="molecule type" value="Genomic_DNA"/>
</dbReference>
<dbReference type="PRINTS" id="PR01994">
    <property type="entry name" value="ANTIREPRESSR"/>
</dbReference>
<dbReference type="RefSeq" id="WP_004421794.1">
    <property type="nucleotide sequence ID" value="NZ_AJMR01000170.1"/>
</dbReference>
<reference evidence="2 3" key="2">
    <citation type="journal article" date="2017" name="Int. J. Syst. Evol. Microbiol.">
        <title>Pseudomonas furukawaii sp. nov., a polychlorinated biphenyl-degrading bacterium isolated from biphenyl-contaminated soil in Japan.</title>
        <authorList>
            <person name="Kimura N."/>
            <person name="Watanabe T."/>
            <person name="Suenaga H."/>
            <person name="Fujihara H."/>
            <person name="Futagami T."/>
            <person name="Goto M."/>
            <person name="Hanada S."/>
            <person name="Hirose J."/>
        </authorList>
    </citation>
    <scope>NUCLEOTIDE SEQUENCE [LARGE SCALE GENOMIC DNA]</scope>
    <source>
        <strain evidence="3">DSM 10086 / NBRC 110670 / KF707</strain>
    </source>
</reference>
<evidence type="ECO:0000313" key="3">
    <source>
        <dbReference type="Proteomes" id="UP000218554"/>
    </source>
</evidence>
<evidence type="ECO:0000313" key="2">
    <source>
        <dbReference type="EMBL" id="BAU74389.1"/>
    </source>
</evidence>
<evidence type="ECO:0000259" key="1">
    <source>
        <dbReference type="Pfam" id="PF10547"/>
    </source>
</evidence>
<dbReference type="KEGG" id="pfuw:KF707C_27010"/>
<feature type="domain" description="Antirepressor protein ant N-terminal" evidence="1">
    <location>
        <begin position="9"/>
        <end position="119"/>
    </location>
</feature>
<reference evidence="3" key="1">
    <citation type="submission" date="2015-05" db="EMBL/GenBank/DDBJ databases">
        <title>Draft genome sequencing of a biphenyl-degrading bacterium, Pseudomonas balearica KF707 (=NBRC110670).</title>
        <authorList>
            <person name="Kimura N."/>
            <person name="Hirose J."/>
            <person name="Watanabe T."/>
            <person name="Suenaga H."/>
            <person name="Fujihara H."/>
            <person name="Noguchi M."/>
            <person name="Hashimoto M."/>
            <person name="Shimodaira J."/>
            <person name="Tsuchikane K."/>
            <person name="Hosoyama A."/>
            <person name="Yamazoe A."/>
            <person name="Fujita N."/>
            <person name="Furukawa K."/>
        </authorList>
    </citation>
    <scope>NUCLEOTIDE SEQUENCE [LARGE SCALE GENOMIC DNA]</scope>
    <source>
        <strain evidence="3">DSM 10086 / NBRC 110670 / KF707</strain>
    </source>
</reference>
<sequence>MNTAQQLIAVPFYEDTVVLVGQDNEPFVAMRPIVNNMGLVWAAQYVKIMERFSSTVSEIETVADDGKMRSMTCMPLRKLPAWLYSISPNKVKPELRDKVIRYQEECDDALWAYWTQGSAQRPGSTGITQRIALSRHRLALAKELHRTRDHDLRVVIHQQLDEVSRAMGLPTPELDSLGRAAPEAPDLLTRFWEQLAFLDGKGVDYNHAIDPGLLAINLVHLAELLKEHGQPFRPTRPLHEALRQSHSPQFLEHKPVFSRLIRKSVRCWVFKRA</sequence>
<dbReference type="AlphaFoldDB" id="A0AAD1BYU1"/>
<organism evidence="2 3">
    <name type="scientific">Metapseudomonas furukawaii</name>
    <name type="common">Pseudomonas furukawaii</name>
    <dbReference type="NCBI Taxonomy" id="1149133"/>
    <lineage>
        <taxon>Bacteria</taxon>
        <taxon>Pseudomonadati</taxon>
        <taxon>Pseudomonadota</taxon>
        <taxon>Gammaproteobacteria</taxon>
        <taxon>Pseudomonadales</taxon>
        <taxon>Pseudomonadaceae</taxon>
        <taxon>Metapseudomonas</taxon>
    </lineage>
</organism>
<dbReference type="Proteomes" id="UP000218554">
    <property type="component" value="Chromosome"/>
</dbReference>
<keyword evidence="3" id="KW-1185">Reference proteome</keyword>
<proteinExistence type="predicted"/>
<protein>
    <submittedName>
        <fullName evidence="2">Phage antirepressor protein of cryptic prophage CP-933M</fullName>
    </submittedName>
</protein>
<name>A0AAD1BYU1_METFU</name>
<accession>A0AAD1BYU1</accession>